<dbReference type="Pfam" id="PF12892">
    <property type="entry name" value="FctA"/>
    <property type="match status" value="11"/>
</dbReference>
<feature type="transmembrane region" description="Helical" evidence="1">
    <location>
        <begin position="34"/>
        <end position="58"/>
    </location>
</feature>
<dbReference type="EMBL" id="MWWX01000014">
    <property type="protein sequence ID" value="OZG60677.1"/>
    <property type="molecule type" value="Genomic_DNA"/>
</dbReference>
<dbReference type="NCBIfam" id="TIGR03786">
    <property type="entry name" value="strep_pil_rpt"/>
    <property type="match status" value="5"/>
</dbReference>
<organism evidence="3 4">
    <name type="scientific">Bifidobacterium lemurum</name>
    <dbReference type="NCBI Taxonomy" id="1603886"/>
    <lineage>
        <taxon>Bacteria</taxon>
        <taxon>Bacillati</taxon>
        <taxon>Actinomycetota</taxon>
        <taxon>Actinomycetes</taxon>
        <taxon>Bifidobacteriales</taxon>
        <taxon>Bifidobacteriaceae</taxon>
        <taxon>Bifidobacterium</taxon>
    </lineage>
</organism>
<feature type="domain" description="PA14" evidence="2">
    <location>
        <begin position="217"/>
        <end position="385"/>
    </location>
</feature>
<dbReference type="GO" id="GO:0005576">
    <property type="term" value="C:extracellular region"/>
    <property type="evidence" value="ECO:0007669"/>
    <property type="project" value="TreeGrafter"/>
</dbReference>
<evidence type="ECO:0000259" key="2">
    <source>
        <dbReference type="PROSITE" id="PS51820"/>
    </source>
</evidence>
<protein>
    <submittedName>
        <fullName evidence="3">von Willebrand factor and T surface-antigen of pili domains-containing protein</fullName>
    </submittedName>
</protein>
<accession>A0A261FNF0</accession>
<sequence length="2752" mass="290036">MSFFNRIQQGGLPNLADNPKHASAIPMKDRVKQLWAIVASAAMVLTVGVVAGTAAAAVTDDRYKVAGLSPDGITMNLFDYWLTGQNDPDRQVSGGYNVTITGNDRGINAGHTLKFNPGTDNTGRGWNTWTGTTSPRTGIVSDTLGSDGYPVLSGGTESLAYLFDESTVTGKASYSNVGGLLQLDANGNYYYDSTKNFASYNSDTNSFDLYNTWGVAAGGRSDAGQFFPFNSAEDVFTEQGNTITQRNGVNSVSLNPSINHLFGLHMSATFVQPEGGYVSTGTPMVFNFSGDDDVWLYIDNKLVGDLGGIHDMSTLSINFATGAVLVNGSQNTTLKQLFGLANDTFADGTYHTMDLFYLERGNTDSNLRLTTNLVSVPESEIQKVDQEGNPVSGAEFALYASDADYTVADNANPIATGTTGTDGMLTLVDRTTGAPINFSELYDNGNGTTYYVLRETRTPSGFRTSGDAHLRYEKRELSVTGTLACDNTWETGVNVGAKAIVTAPERVTDYNDQSTYNVDTDGGSVFAVLMARVTGVGDHAPALGDDWKVVSGNETSGWTLGETVDSIDDIERLLGTDAVRTFTKGTDGKYSYSFEELPGDISLYTTQAGSDPDCRFSVGYYYLENDGRTVHRLVTDDFGRNFSTRLYVTDMQNRLVVQKDDGQGHYLTGATFALYRVRDTYVDEPSGERRPTAGATAVLTNTTKNLTQEADGIDLQGGALFPTGNGSLEEGTYYLFETEAPAGYKKNDTAVMVIVDANGVHADAGDANDGISTTVGVGRVAKSMLIYANPNDELDSTLTDIYATRRTGTLTNGTLTWTDSTDQPIKLTYGESGNGLDYGPTPGQEGTNSAGFTTNEGWLWFTATQNNDTEIAGRPSKTDLGDRNLTALFSGSMFVHVSDERVPSLEVTKTVTAADSSYKPSADTSFAFQFTLPASSDSDGKYDAAVYNAAGVLQGDTFRIGNGDTHSIKDGETIRIYGLADGAEYTVTELTEGDNARTGYTLTSRLVGGNQYQEGTPGASISGAIDLTTDGTISSTNQLEFVNTYEPEATTLTDGEFQAQKLLQEVDSEGSLDSRAWNGESFDFILAAENGTPMPSGAEVGAEWTVLSKPVTDGEPFGFGAITYSQPGKYTYFISEVTPEASAQIEGLRYSDALYQVVVTVVDDGNGALTRSVTMSQVAADNGTQGSGTVSGENPTAAIANTYGDSSASLIINKQYSDQSGANGLTADKFRFSVTALGGVDNDDPQLDGDAVNFENLNYTYDAASTPMPTEGTCEPTADSATCQISNSAAGDTTTEIQFVDNDKGKTYIYKVTEVGGSDTSTTSGMTYDTKVYYAKVTVTDNGGTLDSSVVYYLGTSPSPGISFSNTYEVTSTTATIDGQKTLDGFALTTNDNPFKFALTGADEATRTAMTDGTITRDDNGTAVSAGATLTAQVTEGYKGTAVPFSFDKLTFTKAGVYTFNVSENTDGLTDGNGMTYDRHTSTVTVTVVDTDASGNHVGALRVDSIVYNNSAATVNTEDRNVTDAAAFTNRYRASGTYTGIDVTKTLNGHNMTSGQFSFTITPDRSNPIGDAELPVTSADSSFRNTEAVASSETTTMAGKLQFNLDQDNVGNTYTFRVQETGTAPNDGYQYDAETATVSIAVLAREDDKSQLYTVTTITKGDYIQTIDSRDANADRPTVPFVNTYSASLDYDALGGFQIDKTFTTGDTVGSTASDFTFTVTPQATTSTDQSGITTTVTTAEEAGAKLGFTDDQITNGKSVNTGELELNGSQTEAKATINASSIMGSNITFTEADAGKTYTYTVQENEPTEGKTGYKYDSTVYTVTIGIEDNGNGTLTATTTVTKPGDNGTTTTVASKSVTTGATGDDAGAVSVPFTNTYTPGFVTHTPTVTKVLAGNRTTDLQDDEFTFEMTVAAQDGSTDGVSYSKDAEGNDLTTATNNADGAVSFPSVTFTKVGTYTVTIKEQVPAEADPFMTYDDHTYSYTVTVTDENGTLVANADTQNATGSPTFTNTYLELNYSAAGGLRITKTLTGRDMTAGQFEFTVTPQADDATGTTAADAAGKLDIAETGATYASQAADNGDESLVKKLGESTTFSQADAGKTYVYTVAETKAGGEGYDNDTAVRTVSIAISSDADNATLTATTTVSKPGDENQVFTYTTGDTGQPAATVDFVNSYKATPATLGGEGTVKINATKSLTNRPMEAGEFTFTVVNTKDADTTVVNGTNDADGNVSFDGITYTTEKLEADAKAGLATRTEAPDGSYAYGYQYLVSENTDSLAAGVNGVATSFTVTVTVTDNGEGDLAIEVGYPEGSDGTLAFTNTYGADAKADLAVSGTKVLALDDPSLALTLGDIDGKYTFTLSGSEGAPMPAETTAKNDATGNVSFGTITYTMENVFGDTGSSADEADATSAQRTKTFTYTVSESGEVAGVTNDADTSKTFTVTVTDNGDGTINVASDPAQGAKFTFTNTYGVDDQPSAITDQIAVNKTLTGRDMTEGEFGFELVEGTGDDAKVVAEGTNAADGTVTFDKITYTKAGEHDYVIREAAGNAGGVTYDATTYQVHTTVTDAKDGTLKVAHTLVNAEQATFSNTYTADPTSVTIGAGKTLEGRDLEDGEFTFELKDADGNVVSTATNDADGRIVFDPITYTEVGEHVYTITEVKGDAEGVTYDETAHQVAVTVTDDLQGQLVATVSYEGDAAPVFANAYVPPETPEQPAKPEGPISNTGSSVALIGLTAMLLLAAGGAFFAVRRRRQ</sequence>
<dbReference type="InterPro" id="IPR055382">
    <property type="entry name" value="DUF7601"/>
</dbReference>
<dbReference type="Proteomes" id="UP000216352">
    <property type="component" value="Unassembled WGS sequence"/>
</dbReference>
<evidence type="ECO:0000313" key="3">
    <source>
        <dbReference type="EMBL" id="OZG60677.1"/>
    </source>
</evidence>
<keyword evidence="4" id="KW-1185">Reference proteome</keyword>
<evidence type="ECO:0000313" key="4">
    <source>
        <dbReference type="Proteomes" id="UP000216352"/>
    </source>
</evidence>
<dbReference type="InterPro" id="IPR013783">
    <property type="entry name" value="Ig-like_fold"/>
</dbReference>
<proteinExistence type="predicted"/>
<dbReference type="PROSITE" id="PS51820">
    <property type="entry name" value="PA14"/>
    <property type="match status" value="1"/>
</dbReference>
<dbReference type="InterPro" id="IPR037524">
    <property type="entry name" value="PA14/GLEYA"/>
</dbReference>
<dbReference type="Gene3D" id="2.60.40.1140">
    <property type="entry name" value="Collagen-binding surface protein Cna, B-type domain"/>
    <property type="match status" value="1"/>
</dbReference>
<feature type="transmembrane region" description="Helical" evidence="1">
    <location>
        <begin position="2727"/>
        <end position="2747"/>
    </location>
</feature>
<dbReference type="InterPro" id="IPR022464">
    <property type="entry name" value="Strep_pil_isopept_link"/>
</dbReference>
<dbReference type="PANTHER" id="PTHR31137">
    <property type="entry name" value="PROTEIN PSIB-RELATED-RELATED"/>
    <property type="match status" value="1"/>
</dbReference>
<name>A0A261FNF0_9BIFI</name>
<dbReference type="InterPro" id="IPR038174">
    <property type="entry name" value="Strep_pil_link_sf"/>
</dbReference>
<comment type="caution">
    <text evidence="3">The sequence shown here is derived from an EMBL/GenBank/DDBJ whole genome shotgun (WGS) entry which is preliminary data.</text>
</comment>
<dbReference type="InterPro" id="IPR051154">
    <property type="entry name" value="Prespore-cell_inducing_factor"/>
</dbReference>
<dbReference type="NCBIfam" id="TIGR02148">
    <property type="entry name" value="Fibro_Slime"/>
    <property type="match status" value="1"/>
</dbReference>
<dbReference type="GO" id="GO:0005975">
    <property type="term" value="P:carbohydrate metabolic process"/>
    <property type="evidence" value="ECO:0007669"/>
    <property type="project" value="UniProtKB-ARBA"/>
</dbReference>
<dbReference type="Pfam" id="PF24547">
    <property type="entry name" value="DUF7601"/>
    <property type="match status" value="1"/>
</dbReference>
<keyword evidence="1" id="KW-0812">Transmembrane</keyword>
<dbReference type="STRING" id="1603886.GCA_001895165_00030"/>
<dbReference type="Pfam" id="PF17802">
    <property type="entry name" value="SpaA"/>
    <property type="match status" value="2"/>
</dbReference>
<dbReference type="Gene3D" id="2.60.40.10">
    <property type="entry name" value="Immunoglobulins"/>
    <property type="match status" value="2"/>
</dbReference>
<keyword evidence="1" id="KW-0472">Membrane</keyword>
<dbReference type="InterPro" id="IPR011874">
    <property type="entry name" value="Fibro_Slime"/>
</dbReference>
<dbReference type="InterPro" id="IPR041033">
    <property type="entry name" value="SpaA_PFL_dom_1"/>
</dbReference>
<keyword evidence="1" id="KW-1133">Transmembrane helix</keyword>
<evidence type="ECO:0000256" key="1">
    <source>
        <dbReference type="SAM" id="Phobius"/>
    </source>
</evidence>
<gene>
    <name evidence="3" type="ORF">BLEM_1746</name>
</gene>
<dbReference type="Gene3D" id="2.60.40.3050">
    <property type="match status" value="11"/>
</dbReference>
<reference evidence="3 4" key="1">
    <citation type="journal article" date="2017" name="BMC Genomics">
        <title>Comparative genomic and phylogenomic analyses of the Bifidobacteriaceae family.</title>
        <authorList>
            <person name="Lugli G.A."/>
            <person name="Milani C."/>
            <person name="Turroni F."/>
            <person name="Duranti S."/>
            <person name="Mancabelli L."/>
            <person name="Mangifesta M."/>
            <person name="Ferrario C."/>
            <person name="Modesto M."/>
            <person name="Mattarelli P."/>
            <person name="Jiri K."/>
            <person name="van Sinderen D."/>
            <person name="Ventura M."/>
        </authorList>
    </citation>
    <scope>NUCLEOTIDE SEQUENCE [LARGE SCALE GENOMIC DNA]</scope>
    <source>
        <strain evidence="3 4">DSM 28807</strain>
    </source>
</reference>